<evidence type="ECO:0008006" key="4">
    <source>
        <dbReference type="Google" id="ProtNLM"/>
    </source>
</evidence>
<dbReference type="AlphaFoldDB" id="A0A427A3V2"/>
<comment type="caution">
    <text evidence="2">The sequence shown here is derived from an EMBL/GenBank/DDBJ whole genome shotgun (WGS) entry which is preliminary data.</text>
</comment>
<dbReference type="PANTHER" id="PTHR13077">
    <property type="entry name" value="SELENOPROTEIN F"/>
    <property type="match status" value="1"/>
</dbReference>
<organism evidence="2 3">
    <name type="scientific">Ensete ventricosum</name>
    <name type="common">Abyssinian banana</name>
    <name type="synonym">Musa ensete</name>
    <dbReference type="NCBI Taxonomy" id="4639"/>
    <lineage>
        <taxon>Eukaryota</taxon>
        <taxon>Viridiplantae</taxon>
        <taxon>Streptophyta</taxon>
        <taxon>Embryophyta</taxon>
        <taxon>Tracheophyta</taxon>
        <taxon>Spermatophyta</taxon>
        <taxon>Magnoliopsida</taxon>
        <taxon>Liliopsida</taxon>
        <taxon>Zingiberales</taxon>
        <taxon>Musaceae</taxon>
        <taxon>Ensete</taxon>
    </lineage>
</organism>
<name>A0A427A3V2_ENSVE</name>
<evidence type="ECO:0000313" key="2">
    <source>
        <dbReference type="EMBL" id="RRT70929.1"/>
    </source>
</evidence>
<gene>
    <name evidence="2" type="ORF">B296_00022294</name>
</gene>
<dbReference type="Proteomes" id="UP000287651">
    <property type="component" value="Unassembled WGS sequence"/>
</dbReference>
<evidence type="ECO:0000313" key="3">
    <source>
        <dbReference type="Proteomes" id="UP000287651"/>
    </source>
</evidence>
<proteinExistence type="predicted"/>
<accession>A0A427A3V2</accession>
<feature type="transmembrane region" description="Helical" evidence="1">
    <location>
        <begin position="58"/>
        <end position="77"/>
    </location>
</feature>
<protein>
    <recommendedName>
        <fullName evidence="4">Selenoprotein F/M domain-containing protein</fullName>
    </recommendedName>
</protein>
<keyword evidence="1" id="KW-1133">Transmembrane helix</keyword>
<dbReference type="InterPro" id="IPR039992">
    <property type="entry name" value="Sep15_SelM"/>
</dbReference>
<dbReference type="GO" id="GO:0005788">
    <property type="term" value="C:endoplasmic reticulum lumen"/>
    <property type="evidence" value="ECO:0007669"/>
    <property type="project" value="TreeGrafter"/>
</dbReference>
<keyword evidence="1" id="KW-0812">Transmembrane</keyword>
<dbReference type="PANTHER" id="PTHR13077:SF6">
    <property type="entry name" value="SELENOPROTEIN F"/>
    <property type="match status" value="1"/>
</dbReference>
<reference evidence="2 3" key="1">
    <citation type="journal article" date="2014" name="Agronomy (Basel)">
        <title>A Draft Genome Sequence for Ensete ventricosum, the Drought-Tolerant Tree Against Hunger.</title>
        <authorList>
            <person name="Harrison J."/>
            <person name="Moore K.A."/>
            <person name="Paszkiewicz K."/>
            <person name="Jones T."/>
            <person name="Grant M."/>
            <person name="Ambacheew D."/>
            <person name="Muzemil S."/>
            <person name="Studholme D.J."/>
        </authorList>
    </citation>
    <scope>NUCLEOTIDE SEQUENCE [LARGE SCALE GENOMIC DNA]</scope>
</reference>
<sequence length="151" mass="16530">MRERHESNTLSNSSQSLRSIREKLEQGIEETRGPAPRCTGASEAAFAYFTERQMIRSTLALCFLLAIWLAGAALGLGERLGAKECEDLGFTGLALCSDCNTLAEYVKDEELVSDCRKCCSEDSDDSISKQSNAGYVLCSKISSRSWKCHGS</sequence>
<keyword evidence="1" id="KW-0472">Membrane</keyword>
<dbReference type="EMBL" id="AMZH03003864">
    <property type="protein sequence ID" value="RRT70929.1"/>
    <property type="molecule type" value="Genomic_DNA"/>
</dbReference>
<dbReference type="GO" id="GO:0016491">
    <property type="term" value="F:oxidoreductase activity"/>
    <property type="evidence" value="ECO:0007669"/>
    <property type="project" value="TreeGrafter"/>
</dbReference>
<evidence type="ECO:0000256" key="1">
    <source>
        <dbReference type="SAM" id="Phobius"/>
    </source>
</evidence>